<keyword evidence="3 5" id="KW-0804">Transcription</keyword>
<evidence type="ECO:0000256" key="4">
    <source>
        <dbReference type="ARBA" id="ARBA00023242"/>
    </source>
</evidence>
<dbReference type="GO" id="GO:0006352">
    <property type="term" value="P:DNA-templated transcription initiation"/>
    <property type="evidence" value="ECO:0007669"/>
    <property type="project" value="UniProtKB-UniRule"/>
</dbReference>
<dbReference type="InterPro" id="IPR045113">
    <property type="entry name" value="Rpb7-like"/>
</dbReference>
<evidence type="ECO:0000256" key="1">
    <source>
        <dbReference type="ARBA" id="ARBA00004123"/>
    </source>
</evidence>
<comment type="function">
    <text evidence="5">DNA-dependent RNA polymerase which catalyzes the transcription of DNA into RNA using the four ribonucleoside triphosphates as substrates.</text>
</comment>
<dbReference type="EMBL" id="BSYO01000018">
    <property type="protein sequence ID" value="GMH18009.1"/>
    <property type="molecule type" value="Genomic_DNA"/>
</dbReference>
<dbReference type="InterPro" id="IPR036898">
    <property type="entry name" value="RNA_pol_Rpb7-like_N_sf"/>
</dbReference>
<accession>A0AAD3SVX4</accession>
<evidence type="ECO:0000313" key="7">
    <source>
        <dbReference type="Proteomes" id="UP001279734"/>
    </source>
</evidence>
<keyword evidence="4 5" id="KW-0539">Nucleus</keyword>
<reference evidence="6" key="1">
    <citation type="submission" date="2023-05" db="EMBL/GenBank/DDBJ databases">
        <title>Nepenthes gracilis genome sequencing.</title>
        <authorList>
            <person name="Fukushima K."/>
        </authorList>
    </citation>
    <scope>NUCLEOTIDE SEQUENCE</scope>
    <source>
        <strain evidence="6">SING2019-196</strain>
    </source>
</reference>
<protein>
    <recommendedName>
        <fullName evidence="5">DNA-directed RNA polymerase subunit</fullName>
    </recommendedName>
</protein>
<dbReference type="GO" id="GO:0005736">
    <property type="term" value="C:RNA polymerase I complex"/>
    <property type="evidence" value="ECO:0007669"/>
    <property type="project" value="TreeGrafter"/>
</dbReference>
<evidence type="ECO:0000256" key="5">
    <source>
        <dbReference type="RuleBase" id="RU369086"/>
    </source>
</evidence>
<dbReference type="PANTHER" id="PTHR12709:SF5">
    <property type="entry name" value="DNA-DIRECTED RNA POLYMERASE I SUBUNIT RPA43"/>
    <property type="match status" value="1"/>
</dbReference>
<evidence type="ECO:0000256" key="2">
    <source>
        <dbReference type="ARBA" id="ARBA00022478"/>
    </source>
</evidence>
<comment type="caution">
    <text evidence="6">The sequence shown here is derived from an EMBL/GenBank/DDBJ whole genome shotgun (WGS) entry which is preliminary data.</text>
</comment>
<evidence type="ECO:0000256" key="3">
    <source>
        <dbReference type="ARBA" id="ARBA00023163"/>
    </source>
</evidence>
<proteinExistence type="predicted"/>
<dbReference type="PANTHER" id="PTHR12709">
    <property type="entry name" value="DNA-DIRECTED RNA POLYMERASE II, III"/>
    <property type="match status" value="1"/>
</dbReference>
<sequence>MDGFRASEVNLVVYIQPSKTKVVSEAITRELSSLLFKYNENFDGVLLAYEVVEIMSKRAKILSGLFPYLGVRLKSNLLLFSPKPDMCLEGKVVKLARESIHVVVLGFSAAIITEEDIREEFKLKIKHGEEVLRSRFHKRHVIKAGSIVRFLVKSFDEEILHISGSLGPSYTGSVRWLDKNSKEDHVAIRSAEKRKERDGQTDLEGHISGLVEGERIVVCTVLLIVPHKKSLLNHVRELTSAGIWYPCGFVWKNFSSDCHIPVSFMTTTHSDLT</sequence>
<dbReference type="GO" id="GO:0006362">
    <property type="term" value="P:transcription elongation by RNA polymerase I"/>
    <property type="evidence" value="ECO:0007669"/>
    <property type="project" value="TreeGrafter"/>
</dbReference>
<dbReference type="Proteomes" id="UP001279734">
    <property type="component" value="Unassembled WGS sequence"/>
</dbReference>
<organism evidence="6 7">
    <name type="scientific">Nepenthes gracilis</name>
    <name type="common">Slender pitcher plant</name>
    <dbReference type="NCBI Taxonomy" id="150966"/>
    <lineage>
        <taxon>Eukaryota</taxon>
        <taxon>Viridiplantae</taxon>
        <taxon>Streptophyta</taxon>
        <taxon>Embryophyta</taxon>
        <taxon>Tracheophyta</taxon>
        <taxon>Spermatophyta</taxon>
        <taxon>Magnoliopsida</taxon>
        <taxon>eudicotyledons</taxon>
        <taxon>Gunneridae</taxon>
        <taxon>Pentapetalae</taxon>
        <taxon>Caryophyllales</taxon>
        <taxon>Nepenthaceae</taxon>
        <taxon>Nepenthes</taxon>
    </lineage>
</organism>
<dbReference type="AlphaFoldDB" id="A0AAD3SVX4"/>
<name>A0AAD3SVX4_NEPGR</name>
<keyword evidence="7" id="KW-1185">Reference proteome</keyword>
<evidence type="ECO:0000313" key="6">
    <source>
        <dbReference type="EMBL" id="GMH18009.1"/>
    </source>
</evidence>
<dbReference type="Gene3D" id="3.30.1490.120">
    <property type="entry name" value="RNA polymerase Rpb7-like, N-terminal domain"/>
    <property type="match status" value="1"/>
</dbReference>
<comment type="subcellular location">
    <subcellularLocation>
        <location evidence="1 5">Nucleus</location>
    </subcellularLocation>
</comment>
<keyword evidence="2 5" id="KW-0240">DNA-directed RNA polymerase</keyword>
<gene>
    <name evidence="6" type="ORF">Nepgr_019850</name>
</gene>